<comment type="caution">
    <text evidence="1">The sequence shown here is derived from an EMBL/GenBank/DDBJ whole genome shotgun (WGS) entry which is preliminary data.</text>
</comment>
<proteinExistence type="predicted"/>
<protein>
    <submittedName>
        <fullName evidence="1">Uncharacterized protein</fullName>
    </submittedName>
</protein>
<feature type="non-terminal residue" evidence="1">
    <location>
        <position position="57"/>
    </location>
</feature>
<accession>A0A6V8NPI9</accession>
<name>A0A6V8NPI9_9ACTN</name>
<dbReference type="EMBL" id="BLRV01000257">
    <property type="protein sequence ID" value="GFP22195.1"/>
    <property type="molecule type" value="Genomic_DNA"/>
</dbReference>
<sequence>MQATLFVLWILPPPAPGSKVLARLYCSGAGCTPDTGIIPIVQSVIRNTVFSDIGPDL</sequence>
<gene>
    <name evidence="1" type="ORF">HKBW3S06_01422</name>
</gene>
<evidence type="ECO:0000313" key="2">
    <source>
        <dbReference type="Proteomes" id="UP000580051"/>
    </source>
</evidence>
<dbReference type="Proteomes" id="UP000580051">
    <property type="component" value="Unassembled WGS sequence"/>
</dbReference>
<reference evidence="1 2" key="1">
    <citation type="journal article" date="2020" name="Front. Microbiol.">
        <title>Single-cell genomics of novel Actinobacteria with the Wood-Ljungdahl pathway discovered in a serpentinizing system.</title>
        <authorList>
            <person name="Merino N."/>
            <person name="Kawai M."/>
            <person name="Boyd E.S."/>
            <person name="Colman D.R."/>
            <person name="McGlynn S.E."/>
            <person name="Nealson K.H."/>
            <person name="Kurokawa K."/>
            <person name="Hongoh Y."/>
        </authorList>
    </citation>
    <scope>NUCLEOTIDE SEQUENCE [LARGE SCALE GENOMIC DNA]</scope>
    <source>
        <strain evidence="1 2">S06</strain>
    </source>
</reference>
<evidence type="ECO:0000313" key="1">
    <source>
        <dbReference type="EMBL" id="GFP22195.1"/>
    </source>
</evidence>
<dbReference type="AlphaFoldDB" id="A0A6V8NPI9"/>
<organism evidence="1 2">
    <name type="scientific">Candidatus Hakubella thermalkaliphila</name>
    <dbReference type="NCBI Taxonomy" id="2754717"/>
    <lineage>
        <taxon>Bacteria</taxon>
        <taxon>Bacillati</taxon>
        <taxon>Actinomycetota</taxon>
        <taxon>Actinomycetota incertae sedis</taxon>
        <taxon>Candidatus Hakubellales</taxon>
        <taxon>Candidatus Hakubellaceae</taxon>
        <taxon>Candidatus Hakubella</taxon>
    </lineage>
</organism>